<dbReference type="SUPFAM" id="SSF53098">
    <property type="entry name" value="Ribonuclease H-like"/>
    <property type="match status" value="2"/>
</dbReference>
<dbReference type="CDD" id="cd00303">
    <property type="entry name" value="retropepsin_like"/>
    <property type="match status" value="1"/>
</dbReference>
<feature type="compositionally biased region" description="Basic and acidic residues" evidence="7">
    <location>
        <begin position="86"/>
        <end position="107"/>
    </location>
</feature>
<keyword evidence="4" id="KW-0378">Hydrolase</keyword>
<evidence type="ECO:0000256" key="3">
    <source>
        <dbReference type="ARBA" id="ARBA00022722"/>
    </source>
</evidence>
<feature type="compositionally biased region" description="Low complexity" evidence="7">
    <location>
        <begin position="583"/>
        <end position="596"/>
    </location>
</feature>
<feature type="compositionally biased region" description="Basic and acidic residues" evidence="7">
    <location>
        <begin position="597"/>
        <end position="610"/>
    </location>
</feature>
<evidence type="ECO:0000259" key="9">
    <source>
        <dbReference type="PROSITE" id="PS50994"/>
    </source>
</evidence>
<dbReference type="Gene3D" id="1.10.340.70">
    <property type="match status" value="1"/>
</dbReference>
<evidence type="ECO:0000256" key="1">
    <source>
        <dbReference type="ARBA" id="ARBA00022679"/>
    </source>
</evidence>
<dbReference type="Gene3D" id="3.30.70.270">
    <property type="match status" value="2"/>
</dbReference>
<feature type="compositionally biased region" description="Polar residues" evidence="7">
    <location>
        <begin position="1"/>
        <end position="13"/>
    </location>
</feature>
<feature type="compositionally biased region" description="Basic and acidic residues" evidence="7">
    <location>
        <begin position="535"/>
        <end position="545"/>
    </location>
</feature>
<accession>Q2QZU9</accession>
<dbReference type="InterPro" id="IPR021109">
    <property type="entry name" value="Peptidase_aspartic_dom_sf"/>
</dbReference>
<name>Q2QZU9_ORYSJ</name>
<organism evidence="10">
    <name type="scientific">Oryza sativa subsp. japonica</name>
    <name type="common">Rice</name>
    <dbReference type="NCBI Taxonomy" id="39947"/>
    <lineage>
        <taxon>Eukaryota</taxon>
        <taxon>Viridiplantae</taxon>
        <taxon>Streptophyta</taxon>
        <taxon>Embryophyta</taxon>
        <taxon>Tracheophyta</taxon>
        <taxon>Spermatophyta</taxon>
        <taxon>Magnoliopsida</taxon>
        <taxon>Liliopsida</taxon>
        <taxon>Poales</taxon>
        <taxon>Poaceae</taxon>
        <taxon>BOP clade</taxon>
        <taxon>Oryzoideae</taxon>
        <taxon>Oryzeae</taxon>
        <taxon>Oryzinae</taxon>
        <taxon>Oryza</taxon>
        <taxon>Oryza sativa</taxon>
    </lineage>
</organism>
<evidence type="ECO:0000256" key="5">
    <source>
        <dbReference type="ARBA" id="ARBA00023172"/>
    </source>
</evidence>
<gene>
    <name evidence="10" type="ordered locus">LOC_Os11g44770</name>
</gene>
<dbReference type="Pfam" id="PF17919">
    <property type="entry name" value="RT_RNaseH_2"/>
    <property type="match status" value="1"/>
</dbReference>
<dbReference type="GO" id="GO:0003676">
    <property type="term" value="F:nucleic acid binding"/>
    <property type="evidence" value="ECO:0007669"/>
    <property type="project" value="InterPro"/>
</dbReference>
<dbReference type="InterPro" id="IPR012337">
    <property type="entry name" value="RNaseH-like_sf"/>
</dbReference>
<dbReference type="InterPro" id="IPR001584">
    <property type="entry name" value="Integrase_cat-core"/>
</dbReference>
<feature type="domain" description="Integrase catalytic" evidence="9">
    <location>
        <begin position="1693"/>
        <end position="1856"/>
    </location>
</feature>
<keyword evidence="5" id="KW-0233">DNA recombination</keyword>
<dbReference type="GO" id="GO:0015074">
    <property type="term" value="P:DNA integration"/>
    <property type="evidence" value="ECO:0007669"/>
    <property type="project" value="InterPro"/>
</dbReference>
<dbReference type="Pfam" id="PF17921">
    <property type="entry name" value="Integrase_H2C2"/>
    <property type="match status" value="1"/>
</dbReference>
<evidence type="ECO:0000259" key="8">
    <source>
        <dbReference type="PROSITE" id="PS50879"/>
    </source>
</evidence>
<dbReference type="SUPFAM" id="SSF56672">
    <property type="entry name" value="DNA/RNA polymerases"/>
    <property type="match status" value="1"/>
</dbReference>
<evidence type="ECO:0000256" key="2">
    <source>
        <dbReference type="ARBA" id="ARBA00022695"/>
    </source>
</evidence>
<dbReference type="InterPro" id="IPR043502">
    <property type="entry name" value="DNA/RNA_pol_sf"/>
</dbReference>
<dbReference type="InterPro" id="IPR005162">
    <property type="entry name" value="Retrotrans_gag_dom"/>
</dbReference>
<dbReference type="GO" id="GO:0016779">
    <property type="term" value="F:nucleotidyltransferase activity"/>
    <property type="evidence" value="ECO:0007669"/>
    <property type="project" value="UniProtKB-KW"/>
</dbReference>
<dbReference type="EMBL" id="DP000010">
    <property type="protein sequence ID" value="ABA95229.1"/>
    <property type="molecule type" value="Genomic_DNA"/>
</dbReference>
<feature type="compositionally biased region" description="Polar residues" evidence="7">
    <location>
        <begin position="71"/>
        <end position="80"/>
    </location>
</feature>
<reference evidence="10" key="3">
    <citation type="submission" date="2006-01" db="EMBL/GenBank/DDBJ databases">
        <authorList>
            <person name="Buell R."/>
        </authorList>
    </citation>
    <scope>NUCLEOTIDE SEQUENCE</scope>
</reference>
<keyword evidence="6" id="KW-0511">Multifunctional enzyme</keyword>
<dbReference type="PANTHER" id="PTHR37984">
    <property type="entry name" value="PROTEIN CBG26694"/>
    <property type="match status" value="1"/>
</dbReference>
<evidence type="ECO:0000313" key="10">
    <source>
        <dbReference type="EMBL" id="ABA95229.1"/>
    </source>
</evidence>
<keyword evidence="1" id="KW-0808">Transferase</keyword>
<dbReference type="CDD" id="cd01647">
    <property type="entry name" value="RT_LTR"/>
    <property type="match status" value="1"/>
</dbReference>
<evidence type="ECO:0000256" key="6">
    <source>
        <dbReference type="ARBA" id="ARBA00023268"/>
    </source>
</evidence>
<dbReference type="Pfam" id="PF13456">
    <property type="entry name" value="RVT_3"/>
    <property type="match status" value="1"/>
</dbReference>
<dbReference type="InterPro" id="IPR050951">
    <property type="entry name" value="Retrovirus_Pol_polyprotein"/>
</dbReference>
<dbReference type="GO" id="GO:0004523">
    <property type="term" value="F:RNA-DNA hybrid ribonuclease activity"/>
    <property type="evidence" value="ECO:0007669"/>
    <property type="project" value="InterPro"/>
</dbReference>
<sequence length="1980" mass="223130">MAKTSTAAGGNETTQEERIAGAVVEETEKTPMSDVELAELVQAQGAVMVSKGQYEELQKELQRLQTLHNQTVGAGGSSDQCAIPGAREKQSDQAKGDAQGENKEGESIKATQAQDLPRTQAPNQVQNLSQAQIPILTQNTPQAQITIPTQNLAQTLIPSQNQIPIQTHISFQPHIPIQTQIPNQVQYPQTQLHQTHPVLPNQIQIPQPHILQSNIPRTQLPQNDTPQIQVPQTQIPQIQTSLPNFTHTQSTNTQAAQNHHQVPQGFSPFHMQQPEMMFEQGYIPQMANHIQYAGQIPNQAFQFQPTQPYFQPTRAIDTKNPLSQNLQMAPWPINFKLSNITKYKGDTDPNEYLRVYETAVEAAGGDDTTKAKILPTMLEGVALSWYTTIPPMTIYSWEHMRDTFRAGFIGAYEEPKEADDLYAMKQLPGETLRSFIVKFSRVRCQIRHVDDEMLIAAAKRALLPGPLRFDLARNRPKTAKDLFEKMESFARGEEDELRVQEEEAVLLGKKQSKNKQISQGEEQKGENTGKPWKKFKSDYKQDQKKQVNFIGDGSNNEREKGKHQWDNTRRGRNNWGQFGKGRGQWWNSGRGRGRWWNNERGKGRENKPDQTKFCQTHGPGGHSTEECYSKFCHIHGPGGHSTEECRQMTHLLEKHVNRYENKYEGARDQRGQNAIKAPQVMKIEAIEEVPKRVINAITGGSSLGVESKRQRKAYVRQVNHVGTIYQSKPPVYSKTVISFGPEDAEGILFPHQDPLVVSVEIAQCEVQRVLIDGGSSADVLFYDAFKKMQIPEDRLTNAGVPLQGFGGQQVHAIGKISLQVVFGKGTNVRKEEIVFDVVDMPYQYNAILGRSTINIFEAIIHHNYICMKLPGPRGVITVRGEQLVARKYELQGTPSVKGVHVVDQKQGEYIKIQKPIPEGKTKKVQLDEHDPGKFILIGENLEKHIEEEILKVVKENMAVFAWSPDELQGVDRSLIEHNLAIKSGYKPKKQKLRRMSTDRQQAAKIELEKLLKAKVIREVMHPEWLANPVLVKKANGKWRMCIDFTDLNKACPKDDFPLPRIDQLVDATAGCELMSFLDAYSGYHQVFMVKEDEEKTSFITPFGTYCFIRMPFGLKNAGATFARLIGKVLAKQLGRNVEAYVDDIVVKSKQAFTHGKDLQETFENLRKCSVKLNPEKCVFGVRAGKLLGFLVSKRGIEANPDKIAAIHQMEPPKNTREVQRLTGRMASLSRFLSKSAEKGLPFFKTLRGANTFEWTAECQQAFDDLKKYLHEMPTLASPPKGQPLLMYVAATPATVSAVLVQEEENRQVPVYFVSEALQGPKTRYSEVEKLIYAIVMASRKLRHYFLSHDITIPSAYPIGEVLTNKEVAGRIAKWAMELLPFDLKYTSRTAIKSQVLADFVAEWTPNEVEQQEEVEKPWIVFSDGACNAAGAGAAAVVKTPMKQTLKYSVQLAFPSTNNTAEYEGVLLAMRKARALGARRLIVKTDSKLVAGHFSKSFEAKEKTMAKYLEEARLNEKHFLGITVKAITREENGEADELAKAAATGQPLENSFFDIITQPSYEKKEVACIQREGDWREPILKYLVSAQLPEKEEEAKRIQLTSKKYKVVEGQLYKSGVTAPLLKCVTREEGMKMVVEIHEGLCGAHQAPRSVASKVIRQGIYWPTIMKDTEKYIKTCKACQKFGPMTKAPPKELQPIPPVWPFYRWGIDIVSPLPRAKGDLRFVIVAIEYFSRWIEAEAVARITSAAVQKFVWKNIICRFGIPKEIVCDNGKQFESGKFQDMCKGLNLQINFASVGHPQTNGAVERANGKIMEAIKKRLEGSAKGKWPEDLLSVLWALRTTVVRSTGMTPFRLVYGDEAMTPSEVGAHSPRMIFDQKDEEGREITLEMLDEIRVEALEKMASYTEGTKSYYNQKVKTRPIEEGDLVLKKVLNEVAVGKLESKWEGPFIVKKKTETGAFKLAYLDGEELKHTWNAISLKKFYA</sequence>
<dbReference type="InterPro" id="IPR041577">
    <property type="entry name" value="RT_RNaseH_2"/>
</dbReference>
<dbReference type="PROSITE" id="PS50879">
    <property type="entry name" value="RNASE_H_1"/>
    <property type="match status" value="1"/>
</dbReference>
<dbReference type="InterPro" id="IPR000477">
    <property type="entry name" value="RT_dom"/>
</dbReference>
<dbReference type="Gene3D" id="3.10.10.10">
    <property type="entry name" value="HIV Type 1 Reverse Transcriptase, subunit A, domain 1"/>
    <property type="match status" value="1"/>
</dbReference>
<dbReference type="Pfam" id="PF00665">
    <property type="entry name" value="rve"/>
    <property type="match status" value="1"/>
</dbReference>
<dbReference type="Gene3D" id="3.30.420.10">
    <property type="entry name" value="Ribonuclease H-like superfamily/Ribonuclease H"/>
    <property type="match status" value="2"/>
</dbReference>
<evidence type="ECO:0000256" key="7">
    <source>
        <dbReference type="SAM" id="MobiDB-lite"/>
    </source>
</evidence>
<proteinExistence type="predicted"/>
<feature type="region of interest" description="Disordered" evidence="7">
    <location>
        <begin position="509"/>
        <end position="617"/>
    </location>
</feature>
<feature type="compositionally biased region" description="Basic and acidic residues" evidence="7">
    <location>
        <begin position="555"/>
        <end position="569"/>
    </location>
</feature>
<dbReference type="InterPro" id="IPR041588">
    <property type="entry name" value="Integrase_H2C2"/>
</dbReference>
<keyword evidence="2" id="KW-0548">Nucleotidyltransferase</keyword>
<dbReference type="Pfam" id="PF00078">
    <property type="entry name" value="RVT_1"/>
    <property type="match status" value="1"/>
</dbReference>
<keyword evidence="4" id="KW-0255">Endonuclease</keyword>
<feature type="region of interest" description="Disordered" evidence="7">
    <location>
        <begin position="1"/>
        <end position="32"/>
    </location>
</feature>
<dbReference type="InterPro" id="IPR002156">
    <property type="entry name" value="RNaseH_domain"/>
</dbReference>
<dbReference type="Gene3D" id="2.40.70.10">
    <property type="entry name" value="Acid Proteases"/>
    <property type="match status" value="1"/>
</dbReference>
<feature type="domain" description="RNase H type-1" evidence="8">
    <location>
        <begin position="1414"/>
        <end position="1543"/>
    </location>
</feature>
<dbReference type="InterPro" id="IPR043128">
    <property type="entry name" value="Rev_trsase/Diguanyl_cyclase"/>
</dbReference>
<dbReference type="PROSITE" id="PS50994">
    <property type="entry name" value="INTEGRASE"/>
    <property type="match status" value="1"/>
</dbReference>
<dbReference type="CarbonylDB" id="Q2QZU9"/>
<dbReference type="GO" id="GO:0006310">
    <property type="term" value="P:DNA recombination"/>
    <property type="evidence" value="ECO:0007669"/>
    <property type="project" value="UniProtKB-KW"/>
</dbReference>
<dbReference type="CDD" id="cd09279">
    <property type="entry name" value="RNase_HI_like"/>
    <property type="match status" value="1"/>
</dbReference>
<keyword evidence="3" id="KW-0540">Nuclease</keyword>
<reference evidence="10" key="2">
    <citation type="submission" date="2005-04" db="EMBL/GenBank/DDBJ databases">
        <authorList>
            <person name="Buell C.R."/>
            <person name="Wing R.A."/>
            <person name="McCombie W.A."/>
            <person name="Ouyang S."/>
        </authorList>
    </citation>
    <scope>NUCLEOTIDE SEQUENCE</scope>
</reference>
<reference evidence="10" key="1">
    <citation type="journal article" date="2005" name="BMC Biol.">
        <title>The sequence of rice chromosomes 11 and 12, rich in disease resistance genes and recent gene duplications.</title>
        <authorList>
            <consortium name="The rice chromosomes 11 and 12 sequencing consortia"/>
        </authorList>
    </citation>
    <scope>NUCLEOTIDE SEQUENCE [LARGE SCALE GENOMIC DNA]</scope>
</reference>
<evidence type="ECO:0000256" key="4">
    <source>
        <dbReference type="ARBA" id="ARBA00022759"/>
    </source>
</evidence>
<dbReference type="Pfam" id="PF03732">
    <property type="entry name" value="Retrotrans_gag"/>
    <property type="match status" value="1"/>
</dbReference>
<dbReference type="Gene3D" id="3.10.20.370">
    <property type="match status" value="1"/>
</dbReference>
<dbReference type="InterPro" id="IPR036397">
    <property type="entry name" value="RNaseH_sf"/>
</dbReference>
<dbReference type="PANTHER" id="PTHR37984:SF5">
    <property type="entry name" value="PROTEIN NYNRIN-LIKE"/>
    <property type="match status" value="1"/>
</dbReference>
<feature type="region of interest" description="Disordered" evidence="7">
    <location>
        <begin position="71"/>
        <end position="117"/>
    </location>
</feature>
<protein>
    <submittedName>
        <fullName evidence="10">Retrotransposon protein, putative, Ty3-gypsy subclass</fullName>
    </submittedName>
</protein>